<dbReference type="GO" id="GO:2001069">
    <property type="term" value="F:glycogen binding"/>
    <property type="evidence" value="ECO:0007669"/>
    <property type="project" value="TreeGrafter"/>
</dbReference>
<evidence type="ECO:0000313" key="3">
    <source>
        <dbReference type="EMBL" id="KAF2721666.1"/>
    </source>
</evidence>
<feature type="domain" description="CBM21" evidence="2">
    <location>
        <begin position="298"/>
        <end position="409"/>
    </location>
</feature>
<dbReference type="PANTHER" id="PTHR12307:SF36">
    <property type="entry name" value="GLYCOGEN-BINDING SUBUNIT 76A"/>
    <property type="match status" value="1"/>
</dbReference>
<feature type="region of interest" description="Disordered" evidence="1">
    <location>
        <begin position="1"/>
        <end position="242"/>
    </location>
</feature>
<evidence type="ECO:0000259" key="2">
    <source>
        <dbReference type="PROSITE" id="PS51159"/>
    </source>
</evidence>
<feature type="compositionally biased region" description="Low complexity" evidence="1">
    <location>
        <begin position="9"/>
        <end position="26"/>
    </location>
</feature>
<dbReference type="PROSITE" id="PS51159">
    <property type="entry name" value="CBM21"/>
    <property type="match status" value="1"/>
</dbReference>
<feature type="compositionally biased region" description="Basic and acidic residues" evidence="1">
    <location>
        <begin position="541"/>
        <end position="554"/>
    </location>
</feature>
<evidence type="ECO:0000313" key="4">
    <source>
        <dbReference type="Proteomes" id="UP000799441"/>
    </source>
</evidence>
<feature type="compositionally biased region" description="Low complexity" evidence="1">
    <location>
        <begin position="71"/>
        <end position="80"/>
    </location>
</feature>
<feature type="compositionally biased region" description="Basic and acidic residues" evidence="1">
    <location>
        <begin position="121"/>
        <end position="163"/>
    </location>
</feature>
<dbReference type="GO" id="GO:0008157">
    <property type="term" value="F:protein phosphatase 1 binding"/>
    <property type="evidence" value="ECO:0007669"/>
    <property type="project" value="TreeGrafter"/>
</dbReference>
<dbReference type="AlphaFoldDB" id="A0A9P4UQM2"/>
<dbReference type="InterPro" id="IPR050782">
    <property type="entry name" value="PP1_regulatory_subunit_3"/>
</dbReference>
<protein>
    <submittedName>
        <fullName evidence="3">Carbohydrate-binding module family 21 protein</fullName>
    </submittedName>
</protein>
<evidence type="ECO:0000256" key="1">
    <source>
        <dbReference type="SAM" id="MobiDB-lite"/>
    </source>
</evidence>
<feature type="compositionally biased region" description="Polar residues" evidence="1">
    <location>
        <begin position="44"/>
        <end position="63"/>
    </location>
</feature>
<accession>A0A9P4UQM2</accession>
<dbReference type="PANTHER" id="PTHR12307">
    <property type="entry name" value="PROTEIN PHOSPHATASE 1 REGULATORY SUBUNIT"/>
    <property type="match status" value="1"/>
</dbReference>
<dbReference type="GO" id="GO:0000164">
    <property type="term" value="C:protein phosphatase type 1 complex"/>
    <property type="evidence" value="ECO:0007669"/>
    <property type="project" value="TreeGrafter"/>
</dbReference>
<dbReference type="Gene3D" id="2.60.40.2440">
    <property type="entry name" value="Carbohydrate binding type-21 domain"/>
    <property type="match status" value="1"/>
</dbReference>
<dbReference type="OrthoDB" id="1881at2759"/>
<gene>
    <name evidence="3" type="ORF">K431DRAFT_65807</name>
</gene>
<dbReference type="GO" id="GO:0005979">
    <property type="term" value="P:regulation of glycogen biosynthetic process"/>
    <property type="evidence" value="ECO:0007669"/>
    <property type="project" value="TreeGrafter"/>
</dbReference>
<reference evidence="3" key="1">
    <citation type="journal article" date="2020" name="Stud. Mycol.">
        <title>101 Dothideomycetes genomes: a test case for predicting lifestyles and emergence of pathogens.</title>
        <authorList>
            <person name="Haridas S."/>
            <person name="Albert R."/>
            <person name="Binder M."/>
            <person name="Bloem J."/>
            <person name="Labutti K."/>
            <person name="Salamov A."/>
            <person name="Andreopoulos B."/>
            <person name="Baker S."/>
            <person name="Barry K."/>
            <person name="Bills G."/>
            <person name="Bluhm B."/>
            <person name="Cannon C."/>
            <person name="Castanera R."/>
            <person name="Culley D."/>
            <person name="Daum C."/>
            <person name="Ezra D."/>
            <person name="Gonzalez J."/>
            <person name="Henrissat B."/>
            <person name="Kuo A."/>
            <person name="Liang C."/>
            <person name="Lipzen A."/>
            <person name="Lutzoni F."/>
            <person name="Magnuson J."/>
            <person name="Mondo S."/>
            <person name="Nolan M."/>
            <person name="Ohm R."/>
            <person name="Pangilinan J."/>
            <person name="Park H.-J."/>
            <person name="Ramirez L."/>
            <person name="Alfaro M."/>
            <person name="Sun H."/>
            <person name="Tritt A."/>
            <person name="Yoshinaga Y."/>
            <person name="Zwiers L.-H."/>
            <person name="Turgeon B."/>
            <person name="Goodwin S."/>
            <person name="Spatafora J."/>
            <person name="Crous P."/>
            <person name="Grigoriev I."/>
        </authorList>
    </citation>
    <scope>NUCLEOTIDE SEQUENCE</scope>
    <source>
        <strain evidence="3">CBS 116435</strain>
    </source>
</reference>
<comment type="caution">
    <text evidence="3">The sequence shown here is derived from an EMBL/GenBank/DDBJ whole genome shotgun (WGS) entry which is preliminary data.</text>
</comment>
<feature type="compositionally biased region" description="Polar residues" evidence="1">
    <location>
        <begin position="165"/>
        <end position="187"/>
    </location>
</feature>
<feature type="region of interest" description="Disordered" evidence="1">
    <location>
        <begin position="425"/>
        <end position="446"/>
    </location>
</feature>
<dbReference type="Proteomes" id="UP000799441">
    <property type="component" value="Unassembled WGS sequence"/>
</dbReference>
<organism evidence="3 4">
    <name type="scientific">Polychaeton citri CBS 116435</name>
    <dbReference type="NCBI Taxonomy" id="1314669"/>
    <lineage>
        <taxon>Eukaryota</taxon>
        <taxon>Fungi</taxon>
        <taxon>Dikarya</taxon>
        <taxon>Ascomycota</taxon>
        <taxon>Pezizomycotina</taxon>
        <taxon>Dothideomycetes</taxon>
        <taxon>Dothideomycetidae</taxon>
        <taxon>Capnodiales</taxon>
        <taxon>Capnodiaceae</taxon>
        <taxon>Polychaeton</taxon>
    </lineage>
</organism>
<sequence>MPYTPPAQSPSSSKSTTPSVSRTSSYSEHDVPRSPVTGRPHLPRSQSSSTYLHKQRRSPSFQRSEAPPTPTEVTETGQTTQAKDFASNGSLHQSPSPVNNYLIPTGAMISPPDSSENSGDEGGHPKRGRDLEKKWDALQEAVRGIDLKRESSPEKAGHHRPETSAKISHSRSSTENAIIIPRQTSFAESSTNSSDSDEDDPLHKPSLVRKKSGELVKPALRPSSRRRYSSMPGTPTYSKSVHFNDNDNQTRHFLQVDKPMAVSAGTSPVETYDNESEYPFDKKERQIRLPNFPADTLDRRVKPVRVERISLSTDKQTLIGTVAVQNISFHKLVVARFTFDWWKTTSEVVAEFHEDPRNTTNDGCDRFDFSIKLSDSTNVDDKTLLLCMRYNVNGQEFWDNNDGANYHIEFSQAVRKVSKPAPSGLGARPINAIPRSRHLPPSSRGARPEAIDDDFFARFDNSSSYSFGTSENFLGEGGSIKLKPRQKRGNLFAMDTAVPQPATNGLGGRYDFGASLSVALTNAQNNLGRRSGLMGNKAGQKHGESYFGPEERNGVAKASAPAELPDSISTDRPAMGSDQYRDLVQKFCYFKPTAGKTASPPSTPPQGGEEKEGVVVSTLEVKRDDDASSHASSGTNTPSPRYENNTQRFSPAVSPFLSRSSSPAPVTGQDLGARAASPLSFGYPYHGNRLNGLFSDSITPTAIHG</sequence>
<dbReference type="EMBL" id="MU003788">
    <property type="protein sequence ID" value="KAF2721666.1"/>
    <property type="molecule type" value="Genomic_DNA"/>
</dbReference>
<dbReference type="InterPro" id="IPR038175">
    <property type="entry name" value="CBM21_dom_sf"/>
</dbReference>
<feature type="region of interest" description="Disordered" evidence="1">
    <location>
        <begin position="621"/>
        <end position="672"/>
    </location>
</feature>
<feature type="compositionally biased region" description="Polar residues" evidence="1">
    <location>
        <begin position="231"/>
        <end position="241"/>
    </location>
</feature>
<dbReference type="InterPro" id="IPR005036">
    <property type="entry name" value="CBM21_dom"/>
</dbReference>
<feature type="region of interest" description="Disordered" evidence="1">
    <location>
        <begin position="531"/>
        <end position="575"/>
    </location>
</feature>
<dbReference type="Pfam" id="PF03370">
    <property type="entry name" value="CBM_21"/>
    <property type="match status" value="1"/>
</dbReference>
<feature type="compositionally biased region" description="Polar residues" evidence="1">
    <location>
        <begin position="87"/>
        <end position="99"/>
    </location>
</feature>
<keyword evidence="4" id="KW-1185">Reference proteome</keyword>
<name>A0A9P4UQM2_9PEZI</name>
<proteinExistence type="predicted"/>
<feature type="compositionally biased region" description="Polar residues" evidence="1">
    <location>
        <begin position="629"/>
        <end position="649"/>
    </location>
</feature>